<dbReference type="EMBL" id="CP086717">
    <property type="protein sequence ID" value="WOO82991.1"/>
    <property type="molecule type" value="Genomic_DNA"/>
</dbReference>
<dbReference type="CDD" id="cd12148">
    <property type="entry name" value="fungal_TF_MHR"/>
    <property type="match status" value="1"/>
</dbReference>
<organism evidence="9 10">
    <name type="scientific">Vanrija pseudolonga</name>
    <dbReference type="NCBI Taxonomy" id="143232"/>
    <lineage>
        <taxon>Eukaryota</taxon>
        <taxon>Fungi</taxon>
        <taxon>Dikarya</taxon>
        <taxon>Basidiomycota</taxon>
        <taxon>Agaricomycotina</taxon>
        <taxon>Tremellomycetes</taxon>
        <taxon>Trichosporonales</taxon>
        <taxon>Trichosporonaceae</taxon>
        <taxon>Vanrija</taxon>
    </lineage>
</organism>
<keyword evidence="10" id="KW-1185">Reference proteome</keyword>
<keyword evidence="5" id="KW-0804">Transcription</keyword>
<dbReference type="PANTHER" id="PTHR31845">
    <property type="entry name" value="FINGER DOMAIN PROTEIN, PUTATIVE-RELATED"/>
    <property type="match status" value="1"/>
</dbReference>
<keyword evidence="2" id="KW-0479">Metal-binding</keyword>
<dbReference type="InterPro" id="IPR001138">
    <property type="entry name" value="Zn2Cys6_DnaBD"/>
</dbReference>
<dbReference type="GO" id="GO:0000976">
    <property type="term" value="F:transcription cis-regulatory region binding"/>
    <property type="evidence" value="ECO:0007669"/>
    <property type="project" value="TreeGrafter"/>
</dbReference>
<dbReference type="CDD" id="cd00067">
    <property type="entry name" value="GAL4"/>
    <property type="match status" value="1"/>
</dbReference>
<dbReference type="GO" id="GO:0006351">
    <property type="term" value="P:DNA-templated transcription"/>
    <property type="evidence" value="ECO:0007669"/>
    <property type="project" value="InterPro"/>
</dbReference>
<sequence length="856" mass="94145">MRDMNIIIPSFLPGTTQTSPTKATSGISNGQRQRASTACLQCRRLKSRCKRGPDPTKPCERCTSLGTECEVVKSRRGRVLGSRNKRTGLEKSLAHVQAALDRIREEADQFKTTGAPNLPGGPETKPAPPPPAVMPNLAGLKRRHSESEIDDEGDDDEGNSSPESSKRQMLEGDQAMEGDYDGIDDAPVLAVDELPLESTRPSPEPELPKKEETDHPLGLLSNVGSSALRLSVGTLPETPSFQITPDSGIDFASSTGVPTDGQRQVLPGWTRAQLQRAANTRSAYFRHRPGAVKRDVSPLLDPITRRFVTEERAEWLLQQWHVHWEPQMGSLDPKIYTLAAMRSRSALLTTSVLATVAMMTEFPGSRELALVLYKHAQSLVVTIVSRNAKSTEIVKALMILSLFPRCPERLVDDRARTLISFAVNMALDLGLNRERPCHEQDEISQRWHRDKLRAWYAVIIQDRSMAAFSGKPTMIKTDVDMAEMMRWLDSPYASQTDRMLIGYIELRLIERDARERLAKATRPYMVDSIRLSAEVMLDGWVRTWVTPQMMAETPLSGNAMRFLAHHVHLLITTASDAPKSELLEIARSSIEFTYAEIGPELRYICRTIIGMITWSAVLLMRLAPEENSNLVRDLALLMAPYGDGRFETYPQFYGSFLLSLVFDTPALSPTSTTFSAPASARPSIARQPGYTMSHPYDPNGHDAKHPEGMAMPMGMPPGSAPGMPMPMGVDTSPMTTSSGHMVTRPSSGQAPMWGEVGGDTLQLQMLLGLENSTGIELPWDVPPHANTTSDTGVVVSPPLEWLFNDAGGVQNGMDGSHMPSGPMGTDEVLWGYGLEWGGNRVGAEQEGWPGPGAQGY</sequence>
<dbReference type="SUPFAM" id="SSF57701">
    <property type="entry name" value="Zn2/Cys6 DNA-binding domain"/>
    <property type="match status" value="1"/>
</dbReference>
<dbReference type="GO" id="GO:0008270">
    <property type="term" value="F:zinc ion binding"/>
    <property type="evidence" value="ECO:0007669"/>
    <property type="project" value="InterPro"/>
</dbReference>
<evidence type="ECO:0000256" key="6">
    <source>
        <dbReference type="ARBA" id="ARBA00023242"/>
    </source>
</evidence>
<evidence type="ECO:0000256" key="5">
    <source>
        <dbReference type="ARBA" id="ARBA00023163"/>
    </source>
</evidence>
<keyword evidence="3" id="KW-0805">Transcription regulation</keyword>
<dbReference type="PROSITE" id="PS00463">
    <property type="entry name" value="ZN2_CY6_FUNGAL_1"/>
    <property type="match status" value="1"/>
</dbReference>
<dbReference type="SMART" id="SM00906">
    <property type="entry name" value="Fungal_trans"/>
    <property type="match status" value="1"/>
</dbReference>
<dbReference type="InterPro" id="IPR036864">
    <property type="entry name" value="Zn2-C6_fun-type_DNA-bd_sf"/>
</dbReference>
<feature type="region of interest" description="Disordered" evidence="7">
    <location>
        <begin position="111"/>
        <end position="169"/>
    </location>
</feature>
<protein>
    <submittedName>
        <fullName evidence="9">Protein priB</fullName>
    </submittedName>
</protein>
<proteinExistence type="predicted"/>
<gene>
    <name evidence="9" type="primary">priB_7</name>
    <name evidence="9" type="ORF">LOC62_04G006469</name>
</gene>
<reference evidence="9" key="1">
    <citation type="submission" date="2023-10" db="EMBL/GenBank/DDBJ databases">
        <authorList>
            <person name="Noh H."/>
        </authorList>
    </citation>
    <scope>NUCLEOTIDE SEQUENCE</scope>
    <source>
        <strain evidence="9">DUCC4014</strain>
    </source>
</reference>
<keyword evidence="6" id="KW-0539">Nucleus</keyword>
<dbReference type="GO" id="GO:0005634">
    <property type="term" value="C:nucleus"/>
    <property type="evidence" value="ECO:0007669"/>
    <property type="project" value="UniProtKB-SubCell"/>
</dbReference>
<dbReference type="InterPro" id="IPR007219">
    <property type="entry name" value="XnlR_reg_dom"/>
</dbReference>
<dbReference type="GeneID" id="87809691"/>
<name>A0AAF1BJ44_9TREE</name>
<dbReference type="Pfam" id="PF00172">
    <property type="entry name" value="Zn_clus"/>
    <property type="match status" value="1"/>
</dbReference>
<feature type="region of interest" description="Disordered" evidence="7">
    <location>
        <begin position="1"/>
        <end position="33"/>
    </location>
</feature>
<dbReference type="GO" id="GO:0000981">
    <property type="term" value="F:DNA-binding transcription factor activity, RNA polymerase II-specific"/>
    <property type="evidence" value="ECO:0007669"/>
    <property type="project" value="InterPro"/>
</dbReference>
<evidence type="ECO:0000313" key="10">
    <source>
        <dbReference type="Proteomes" id="UP000827549"/>
    </source>
</evidence>
<accession>A0AAF1BJ44</accession>
<dbReference type="PROSITE" id="PS50048">
    <property type="entry name" value="ZN2_CY6_FUNGAL_2"/>
    <property type="match status" value="1"/>
</dbReference>
<dbReference type="Gene3D" id="4.10.240.10">
    <property type="entry name" value="Zn(2)-C6 fungal-type DNA-binding domain"/>
    <property type="match status" value="1"/>
</dbReference>
<feature type="domain" description="Zn(2)-C6 fungal-type" evidence="8">
    <location>
        <begin position="38"/>
        <end position="71"/>
    </location>
</feature>
<dbReference type="Proteomes" id="UP000827549">
    <property type="component" value="Chromosome 4"/>
</dbReference>
<dbReference type="Pfam" id="PF04082">
    <property type="entry name" value="Fungal_trans"/>
    <property type="match status" value="1"/>
</dbReference>
<comment type="subcellular location">
    <subcellularLocation>
        <location evidence="1">Nucleus</location>
    </subcellularLocation>
</comment>
<dbReference type="InterPro" id="IPR051089">
    <property type="entry name" value="prtT"/>
</dbReference>
<evidence type="ECO:0000256" key="7">
    <source>
        <dbReference type="SAM" id="MobiDB-lite"/>
    </source>
</evidence>
<dbReference type="PANTHER" id="PTHR31845:SF17">
    <property type="entry name" value="ZN(II)2CYS6 TRANSCRIPTION FACTOR (EUROFUNG)"/>
    <property type="match status" value="1"/>
</dbReference>
<keyword evidence="4" id="KW-0238">DNA-binding</keyword>
<dbReference type="AlphaFoldDB" id="A0AAF1BJ44"/>
<evidence type="ECO:0000259" key="8">
    <source>
        <dbReference type="PROSITE" id="PS50048"/>
    </source>
</evidence>
<dbReference type="SMART" id="SM00066">
    <property type="entry name" value="GAL4"/>
    <property type="match status" value="1"/>
</dbReference>
<evidence type="ECO:0000256" key="3">
    <source>
        <dbReference type="ARBA" id="ARBA00023015"/>
    </source>
</evidence>
<evidence type="ECO:0000256" key="1">
    <source>
        <dbReference type="ARBA" id="ARBA00004123"/>
    </source>
</evidence>
<evidence type="ECO:0000256" key="2">
    <source>
        <dbReference type="ARBA" id="ARBA00022723"/>
    </source>
</evidence>
<feature type="compositionally biased region" description="Polar residues" evidence="7">
    <location>
        <begin position="13"/>
        <end position="33"/>
    </location>
</feature>
<feature type="compositionally biased region" description="Acidic residues" evidence="7">
    <location>
        <begin position="148"/>
        <end position="158"/>
    </location>
</feature>
<evidence type="ECO:0000256" key="4">
    <source>
        <dbReference type="ARBA" id="ARBA00023125"/>
    </source>
</evidence>
<evidence type="ECO:0000313" key="9">
    <source>
        <dbReference type="EMBL" id="WOO82991.1"/>
    </source>
</evidence>
<dbReference type="RefSeq" id="XP_062629023.1">
    <property type="nucleotide sequence ID" value="XM_062773039.1"/>
</dbReference>